<keyword evidence="4 7" id="KW-0720">Serine protease</keyword>
<evidence type="ECO:0000256" key="3">
    <source>
        <dbReference type="ARBA" id="ARBA00022801"/>
    </source>
</evidence>
<dbReference type="PRINTS" id="PR00723">
    <property type="entry name" value="SUBTILISIN"/>
</dbReference>
<dbReference type="Proteomes" id="UP000794436">
    <property type="component" value="Unassembled WGS sequence"/>
</dbReference>
<dbReference type="OrthoDB" id="1911066at2759"/>
<keyword evidence="3 7" id="KW-0378">Hydrolase</keyword>
<dbReference type="InterPro" id="IPR000209">
    <property type="entry name" value="Peptidase_S8/S53_dom"/>
</dbReference>
<dbReference type="SUPFAM" id="SSF52743">
    <property type="entry name" value="Subtilisin-like"/>
    <property type="match status" value="1"/>
</dbReference>
<evidence type="ECO:0000256" key="5">
    <source>
        <dbReference type="ARBA" id="ARBA00023529"/>
    </source>
</evidence>
<evidence type="ECO:0000256" key="6">
    <source>
        <dbReference type="ARBA" id="ARBA00023619"/>
    </source>
</evidence>
<dbReference type="InterPro" id="IPR015500">
    <property type="entry name" value="Peptidase_S8_subtilisin-rel"/>
</dbReference>
<feature type="active site" description="Charge relay system" evidence="7">
    <location>
        <position position="394"/>
    </location>
</feature>
<evidence type="ECO:0000256" key="8">
    <source>
        <dbReference type="SAM" id="SignalP"/>
    </source>
</evidence>
<reference evidence="10" key="1">
    <citation type="submission" date="2019-03" db="EMBL/GenBank/DDBJ databases">
        <title>Long read genome sequence of the mycoparasitic Pythium oligandrum ATCC 38472 isolated from sugarbeet rhizosphere.</title>
        <authorList>
            <person name="Gaulin E."/>
        </authorList>
    </citation>
    <scope>NUCLEOTIDE SEQUENCE</scope>
    <source>
        <strain evidence="10">ATCC 38472_TT</strain>
    </source>
</reference>
<comment type="similarity">
    <text evidence="1 7">Belongs to the peptidase S8 family.</text>
</comment>
<evidence type="ECO:0000259" key="9">
    <source>
        <dbReference type="Pfam" id="PF00082"/>
    </source>
</evidence>
<keyword evidence="11" id="KW-1185">Reference proteome</keyword>
<dbReference type="InterPro" id="IPR036852">
    <property type="entry name" value="Peptidase_S8/S53_dom_sf"/>
</dbReference>
<dbReference type="InterPro" id="IPR023828">
    <property type="entry name" value="Peptidase_S8_Ser-AS"/>
</dbReference>
<dbReference type="Pfam" id="PF00082">
    <property type="entry name" value="Peptidase_S8"/>
    <property type="match status" value="1"/>
</dbReference>
<dbReference type="AlphaFoldDB" id="A0A8K1CTC5"/>
<dbReference type="Gene3D" id="3.40.50.200">
    <property type="entry name" value="Peptidase S8/S53 domain"/>
    <property type="match status" value="1"/>
</dbReference>
<dbReference type="GO" id="GO:0006508">
    <property type="term" value="P:proteolysis"/>
    <property type="evidence" value="ECO:0007669"/>
    <property type="project" value="UniProtKB-KW"/>
</dbReference>
<dbReference type="PROSITE" id="PS51892">
    <property type="entry name" value="SUBTILASE"/>
    <property type="match status" value="1"/>
</dbReference>
<proteinExistence type="inferred from homology"/>
<accession>A0A8K1CTC5</accession>
<organism evidence="10 11">
    <name type="scientific">Pythium oligandrum</name>
    <name type="common">Mycoparasitic fungus</name>
    <dbReference type="NCBI Taxonomy" id="41045"/>
    <lineage>
        <taxon>Eukaryota</taxon>
        <taxon>Sar</taxon>
        <taxon>Stramenopiles</taxon>
        <taxon>Oomycota</taxon>
        <taxon>Peronosporomycetes</taxon>
        <taxon>Pythiales</taxon>
        <taxon>Pythiaceae</taxon>
        <taxon>Pythium</taxon>
    </lineage>
</organism>
<sequence length="465" mass="48759">MVSTRFVPVLALAAVAAASVDAAPRVHPSVHRTLRQQGTVNLIVTMKESTDSVLNAVKEAEFATRGQRIASLVESLESHTKTSQATVDELLSKESGSTQPLFSSVETLWISNQKYIKEASAELLGKLIALPEIQEIREEMVLPLPKITVEGNSTIRPLANEWGITKINAPTVWSTTTGSGVIVSHIDTGVRYTHTALKSSYRNDGYSWYDPYTKTTTPTDNNGHGTHTMGTIVGSGGIGVAYGAKWISCRGCTTNGCSESSLLSCAQFITCPTNPAGTVKDCSKAPDLVSNSWGGGQGDTWYQSSVNAWQTAGIIPIFANGNEGPACTTVSSPGDYSNVIGVGATTSTDGLASFSSKGPSVKGVRKPDVSAPGASVRSAWYTGDSAYSTISGTSMATPHVAGVVALLLSKKPSLTYSQVVSALTKGVDTTTLTSTGYTCGSTKDGTYPNNQYGYGRINAVKVLSA</sequence>
<dbReference type="InterPro" id="IPR050131">
    <property type="entry name" value="Peptidase_S8_subtilisin-like"/>
</dbReference>
<feature type="domain" description="Peptidase S8/S53" evidence="9">
    <location>
        <begin position="178"/>
        <end position="455"/>
    </location>
</feature>
<comment type="caution">
    <text evidence="10">The sequence shown here is derived from an EMBL/GenBank/DDBJ whole genome shotgun (WGS) entry which is preliminary data.</text>
</comment>
<dbReference type="EC" id="3.4.21.62" evidence="6"/>
<feature type="active site" description="Charge relay system" evidence="7">
    <location>
        <position position="224"/>
    </location>
</feature>
<keyword evidence="8" id="KW-0732">Signal</keyword>
<feature type="signal peptide" evidence="8">
    <location>
        <begin position="1"/>
        <end position="22"/>
    </location>
</feature>
<evidence type="ECO:0000256" key="4">
    <source>
        <dbReference type="ARBA" id="ARBA00022825"/>
    </source>
</evidence>
<dbReference type="GO" id="GO:0004252">
    <property type="term" value="F:serine-type endopeptidase activity"/>
    <property type="evidence" value="ECO:0007669"/>
    <property type="project" value="UniProtKB-UniRule"/>
</dbReference>
<dbReference type="EMBL" id="SPLM01000001">
    <property type="protein sequence ID" value="TMW69562.1"/>
    <property type="molecule type" value="Genomic_DNA"/>
</dbReference>
<dbReference type="PANTHER" id="PTHR43806">
    <property type="entry name" value="PEPTIDASE S8"/>
    <property type="match status" value="1"/>
</dbReference>
<evidence type="ECO:0000256" key="7">
    <source>
        <dbReference type="PROSITE-ProRule" id="PRU01240"/>
    </source>
</evidence>
<feature type="active site" description="Charge relay system" evidence="7">
    <location>
        <position position="187"/>
    </location>
</feature>
<name>A0A8K1CTC5_PYTOL</name>
<evidence type="ECO:0000256" key="1">
    <source>
        <dbReference type="ARBA" id="ARBA00011073"/>
    </source>
</evidence>
<keyword evidence="2 7" id="KW-0645">Protease</keyword>
<gene>
    <name evidence="10" type="ORF">Poli38472_001718</name>
</gene>
<evidence type="ECO:0000313" key="11">
    <source>
        <dbReference type="Proteomes" id="UP000794436"/>
    </source>
</evidence>
<evidence type="ECO:0000313" key="10">
    <source>
        <dbReference type="EMBL" id="TMW69562.1"/>
    </source>
</evidence>
<comment type="catalytic activity">
    <reaction evidence="5">
        <text>Hydrolysis of proteins with broad specificity for peptide bonds, and a preference for a large uncharged residue in P1. Hydrolyzes peptide amides.</text>
        <dbReference type="EC" id="3.4.21.62"/>
    </reaction>
</comment>
<feature type="chain" id="PRO_5035457923" description="subtilisin" evidence="8">
    <location>
        <begin position="23"/>
        <end position="465"/>
    </location>
</feature>
<protein>
    <recommendedName>
        <fullName evidence="6">subtilisin</fullName>
        <ecNumber evidence="6">3.4.21.62</ecNumber>
    </recommendedName>
</protein>
<dbReference type="PANTHER" id="PTHR43806:SF67">
    <property type="entry name" value="EGF-LIKE DOMAIN-CONTAINING PROTEIN"/>
    <property type="match status" value="1"/>
</dbReference>
<dbReference type="PROSITE" id="PS00138">
    <property type="entry name" value="SUBTILASE_SER"/>
    <property type="match status" value="1"/>
</dbReference>
<evidence type="ECO:0000256" key="2">
    <source>
        <dbReference type="ARBA" id="ARBA00022670"/>
    </source>
</evidence>